<dbReference type="InterPro" id="IPR014030">
    <property type="entry name" value="Ketoacyl_synth_N"/>
</dbReference>
<evidence type="ECO:0000256" key="6">
    <source>
        <dbReference type="ARBA" id="ARBA00022737"/>
    </source>
</evidence>
<keyword evidence="3" id="KW-0436">Ligase</keyword>
<dbReference type="InterPro" id="IPR000873">
    <property type="entry name" value="AMP-dep_synth/lig_dom"/>
</dbReference>
<dbReference type="SUPFAM" id="SSF52777">
    <property type="entry name" value="CoA-dependent acyltransferases"/>
    <property type="match status" value="2"/>
</dbReference>
<dbReference type="InterPro" id="IPR049551">
    <property type="entry name" value="PKS_DH_C"/>
</dbReference>
<evidence type="ECO:0000259" key="12">
    <source>
        <dbReference type="PROSITE" id="PS50075"/>
    </source>
</evidence>
<dbReference type="InterPro" id="IPR016036">
    <property type="entry name" value="Malonyl_transacylase_ACP-bd"/>
</dbReference>
<dbReference type="PANTHER" id="PTHR43775:SF20">
    <property type="entry name" value="HYBRID PKS-NRPS SYNTHETASE APDA"/>
    <property type="match status" value="1"/>
</dbReference>
<dbReference type="SUPFAM" id="SSF47336">
    <property type="entry name" value="ACP-like"/>
    <property type="match status" value="2"/>
</dbReference>
<organism evidence="15 16">
    <name type="scientific">Cordyceps fumosorosea (strain ARSEF 2679)</name>
    <name type="common">Isaria fumosorosea</name>
    <dbReference type="NCBI Taxonomy" id="1081104"/>
    <lineage>
        <taxon>Eukaryota</taxon>
        <taxon>Fungi</taxon>
        <taxon>Dikarya</taxon>
        <taxon>Ascomycota</taxon>
        <taxon>Pezizomycotina</taxon>
        <taxon>Sordariomycetes</taxon>
        <taxon>Hypocreomycetidae</taxon>
        <taxon>Hypocreales</taxon>
        <taxon>Cordycipitaceae</taxon>
        <taxon>Cordyceps</taxon>
    </lineage>
</organism>
<proteinExistence type="inferred from homology"/>
<dbReference type="InterPro" id="IPR020806">
    <property type="entry name" value="PKS_PP-bd"/>
</dbReference>
<dbReference type="SUPFAM" id="SSF53901">
    <property type="entry name" value="Thiolase-like"/>
    <property type="match status" value="1"/>
</dbReference>
<dbReference type="Gene3D" id="3.30.559.30">
    <property type="entry name" value="Nonribosomal peptide synthetase, condensation domain"/>
    <property type="match status" value="1"/>
</dbReference>
<dbReference type="InterPro" id="IPR023213">
    <property type="entry name" value="CAT-like_dom_sf"/>
</dbReference>
<dbReference type="CDD" id="cd00833">
    <property type="entry name" value="PKS"/>
    <property type="match status" value="1"/>
</dbReference>
<dbReference type="GO" id="GO:0016874">
    <property type="term" value="F:ligase activity"/>
    <property type="evidence" value="ECO:0007669"/>
    <property type="project" value="UniProtKB-KW"/>
</dbReference>
<evidence type="ECO:0000256" key="5">
    <source>
        <dbReference type="ARBA" id="ARBA00022679"/>
    </source>
</evidence>
<dbReference type="SMART" id="SM00826">
    <property type="entry name" value="PKS_DH"/>
    <property type="match status" value="1"/>
</dbReference>
<dbReference type="InterPro" id="IPR016035">
    <property type="entry name" value="Acyl_Trfase/lysoPLipase"/>
</dbReference>
<dbReference type="InterPro" id="IPR018201">
    <property type="entry name" value="Ketoacyl_synth_AS"/>
</dbReference>
<evidence type="ECO:0000256" key="8">
    <source>
        <dbReference type="ARBA" id="ARBA00023268"/>
    </source>
</evidence>
<dbReference type="Proteomes" id="UP000076744">
    <property type="component" value="Unassembled WGS sequence"/>
</dbReference>
<dbReference type="InterPro" id="IPR029063">
    <property type="entry name" value="SAM-dependent_MTases_sf"/>
</dbReference>
<evidence type="ECO:0000313" key="15">
    <source>
        <dbReference type="EMBL" id="OAA60067.1"/>
    </source>
</evidence>
<dbReference type="SMART" id="SM00822">
    <property type="entry name" value="PKS_KR"/>
    <property type="match status" value="1"/>
</dbReference>
<dbReference type="InterPro" id="IPR045851">
    <property type="entry name" value="AMP-bd_C_sf"/>
</dbReference>
<keyword evidence="5" id="KW-0808">Transferase</keyword>
<dbReference type="SUPFAM" id="SSF56801">
    <property type="entry name" value="Acetyl-CoA synthetase-like"/>
    <property type="match status" value="1"/>
</dbReference>
<dbReference type="Pfam" id="PF08659">
    <property type="entry name" value="KR"/>
    <property type="match status" value="1"/>
</dbReference>
<dbReference type="Gene3D" id="3.40.47.10">
    <property type="match status" value="1"/>
</dbReference>
<evidence type="ECO:0000256" key="9">
    <source>
        <dbReference type="ARBA" id="ARBA00029443"/>
    </source>
</evidence>
<dbReference type="Pfam" id="PF02801">
    <property type="entry name" value="Ketoacyl-synt_C"/>
    <property type="match status" value="1"/>
</dbReference>
<dbReference type="EMBL" id="AZHB01000015">
    <property type="protein sequence ID" value="OAA60067.1"/>
    <property type="molecule type" value="Genomic_DNA"/>
</dbReference>
<dbReference type="PROSITE" id="PS52004">
    <property type="entry name" value="KS3_2"/>
    <property type="match status" value="1"/>
</dbReference>
<dbReference type="InterPro" id="IPR014031">
    <property type="entry name" value="Ketoacyl_synth_C"/>
</dbReference>
<dbReference type="PROSITE" id="PS52019">
    <property type="entry name" value="PKS_MFAS_DH"/>
    <property type="match status" value="1"/>
</dbReference>
<dbReference type="InterPro" id="IPR009081">
    <property type="entry name" value="PP-bd_ACP"/>
</dbReference>
<dbReference type="SUPFAM" id="SSF51735">
    <property type="entry name" value="NAD(P)-binding Rossmann-fold domains"/>
    <property type="match status" value="2"/>
</dbReference>
<dbReference type="GO" id="GO:0032259">
    <property type="term" value="P:methylation"/>
    <property type="evidence" value="ECO:0007669"/>
    <property type="project" value="UniProtKB-KW"/>
</dbReference>
<dbReference type="Pfam" id="PF00501">
    <property type="entry name" value="AMP-binding"/>
    <property type="match status" value="1"/>
</dbReference>
<dbReference type="STRING" id="1081104.A0A167SYM3"/>
<dbReference type="GO" id="GO:0004312">
    <property type="term" value="F:fatty acid synthase activity"/>
    <property type="evidence" value="ECO:0007669"/>
    <property type="project" value="TreeGrafter"/>
</dbReference>
<dbReference type="PROSITE" id="PS00455">
    <property type="entry name" value="AMP_BINDING"/>
    <property type="match status" value="1"/>
</dbReference>
<dbReference type="Gene3D" id="3.40.50.150">
    <property type="entry name" value="Vaccinia Virus protein VP39"/>
    <property type="match status" value="1"/>
</dbReference>
<dbReference type="SUPFAM" id="SSF52151">
    <property type="entry name" value="FabD/lysophospholipase-like"/>
    <property type="match status" value="1"/>
</dbReference>
<evidence type="ECO:0000256" key="3">
    <source>
        <dbReference type="ARBA" id="ARBA00022598"/>
    </source>
</evidence>
<feature type="region of interest" description="C-terminal hotdog fold" evidence="10">
    <location>
        <begin position="1077"/>
        <end position="1230"/>
    </location>
</feature>
<dbReference type="SMART" id="SM00827">
    <property type="entry name" value="PKS_AT"/>
    <property type="match status" value="1"/>
</dbReference>
<dbReference type="InterPro" id="IPR014043">
    <property type="entry name" value="Acyl_transferase_dom"/>
</dbReference>
<dbReference type="InterPro" id="IPR020841">
    <property type="entry name" value="PKS_Beta-ketoAc_synthase_dom"/>
</dbReference>
<dbReference type="Pfam" id="PF00698">
    <property type="entry name" value="Acyl_transf_1"/>
    <property type="match status" value="1"/>
</dbReference>
<dbReference type="SMART" id="SM00823">
    <property type="entry name" value="PKS_PP"/>
    <property type="match status" value="2"/>
</dbReference>
<dbReference type="InterPro" id="IPR049900">
    <property type="entry name" value="PKS_mFAS_DH"/>
</dbReference>
<feature type="domain" description="Ketosynthase family 3 (KS3)" evidence="13">
    <location>
        <begin position="7"/>
        <end position="442"/>
    </location>
</feature>
<keyword evidence="2" id="KW-0597">Phosphoprotein</keyword>
<dbReference type="InterPro" id="IPR049552">
    <property type="entry name" value="PKS_DH_N"/>
</dbReference>
<gene>
    <name evidence="15" type="ORF">ISF_06078</name>
</gene>
<feature type="active site" description="Proton acceptor; for dehydratase activity" evidence="10">
    <location>
        <position position="956"/>
    </location>
</feature>
<dbReference type="OrthoDB" id="329835at2759"/>
<dbReference type="Gene3D" id="3.10.129.110">
    <property type="entry name" value="Polyketide synthase dehydratase"/>
    <property type="match status" value="1"/>
</dbReference>
<dbReference type="PROSITE" id="PS00012">
    <property type="entry name" value="PHOSPHOPANTETHEINE"/>
    <property type="match status" value="1"/>
</dbReference>
<dbReference type="InterPro" id="IPR057326">
    <property type="entry name" value="KR_dom"/>
</dbReference>
<keyword evidence="8" id="KW-0511">Multifunctional enzyme</keyword>
<dbReference type="InterPro" id="IPR016039">
    <property type="entry name" value="Thiolase-like"/>
</dbReference>
<dbReference type="SUPFAM" id="SSF55048">
    <property type="entry name" value="Probable ACP-binding domain of malonyl-CoA ACP transacylase"/>
    <property type="match status" value="1"/>
</dbReference>
<dbReference type="Pfam" id="PF00668">
    <property type="entry name" value="Condensation"/>
    <property type="match status" value="1"/>
</dbReference>
<dbReference type="GO" id="GO:0031177">
    <property type="term" value="F:phosphopantetheine binding"/>
    <property type="evidence" value="ECO:0007669"/>
    <property type="project" value="InterPro"/>
</dbReference>
<dbReference type="GO" id="GO:0016491">
    <property type="term" value="F:oxidoreductase activity"/>
    <property type="evidence" value="ECO:0007669"/>
    <property type="project" value="UniProtKB-KW"/>
</dbReference>
<name>A0A167SYM3_CORFA</name>
<dbReference type="InterPro" id="IPR050091">
    <property type="entry name" value="PKS_NRPS_Biosynth_Enz"/>
</dbReference>
<evidence type="ECO:0000256" key="4">
    <source>
        <dbReference type="ARBA" id="ARBA00022603"/>
    </source>
</evidence>
<keyword evidence="7" id="KW-0560">Oxidoreductase</keyword>
<dbReference type="GeneID" id="30022370"/>
<dbReference type="Gene3D" id="1.10.1200.10">
    <property type="entry name" value="ACP-like"/>
    <property type="match status" value="2"/>
</dbReference>
<dbReference type="InterPro" id="IPR013217">
    <property type="entry name" value="Methyltransf_12"/>
</dbReference>
<feature type="compositionally biased region" description="Low complexity" evidence="11">
    <location>
        <begin position="2550"/>
        <end position="2562"/>
    </location>
</feature>
<dbReference type="RefSeq" id="XP_018703180.1">
    <property type="nucleotide sequence ID" value="XM_018849682.1"/>
</dbReference>
<dbReference type="SMART" id="SM00825">
    <property type="entry name" value="PKS_KS"/>
    <property type="match status" value="1"/>
</dbReference>
<dbReference type="Gene3D" id="3.40.50.720">
    <property type="entry name" value="NAD(P)-binding Rossmann-like Domain"/>
    <property type="match status" value="2"/>
</dbReference>
<keyword evidence="6" id="KW-0677">Repeat</keyword>
<evidence type="ECO:0000256" key="1">
    <source>
        <dbReference type="ARBA" id="ARBA00022450"/>
    </source>
</evidence>
<dbReference type="InterPro" id="IPR013120">
    <property type="entry name" value="FAR_NAD-bd"/>
</dbReference>
<dbReference type="GO" id="GO:0004315">
    <property type="term" value="F:3-oxoacyl-[acyl-carrier-protein] synthase activity"/>
    <property type="evidence" value="ECO:0007669"/>
    <property type="project" value="InterPro"/>
</dbReference>
<evidence type="ECO:0000256" key="11">
    <source>
        <dbReference type="SAM" id="MobiDB-lite"/>
    </source>
</evidence>
<accession>A0A167SYM3</accession>
<evidence type="ECO:0000259" key="13">
    <source>
        <dbReference type="PROSITE" id="PS52004"/>
    </source>
</evidence>
<dbReference type="SUPFAM" id="SSF53335">
    <property type="entry name" value="S-adenosyl-L-methionine-dependent methyltransferases"/>
    <property type="match status" value="1"/>
</dbReference>
<evidence type="ECO:0000259" key="14">
    <source>
        <dbReference type="PROSITE" id="PS52019"/>
    </source>
</evidence>
<dbReference type="CDD" id="cd02440">
    <property type="entry name" value="AdoMet_MTases"/>
    <property type="match status" value="1"/>
</dbReference>
<dbReference type="InterPro" id="IPR001242">
    <property type="entry name" value="Condensation_dom"/>
</dbReference>
<evidence type="ECO:0000256" key="10">
    <source>
        <dbReference type="PROSITE-ProRule" id="PRU01363"/>
    </source>
</evidence>
<dbReference type="InterPro" id="IPR042099">
    <property type="entry name" value="ANL_N_sf"/>
</dbReference>
<reference evidence="15 16" key="1">
    <citation type="journal article" date="2016" name="Genome Biol. Evol.">
        <title>Divergent and convergent evolution of fungal pathogenicity.</title>
        <authorList>
            <person name="Shang Y."/>
            <person name="Xiao G."/>
            <person name="Zheng P."/>
            <person name="Cen K."/>
            <person name="Zhan S."/>
            <person name="Wang C."/>
        </authorList>
    </citation>
    <scope>NUCLEOTIDE SEQUENCE [LARGE SCALE GENOMIC DNA]</scope>
    <source>
        <strain evidence="15 16">ARSEF 2679</strain>
    </source>
</reference>
<dbReference type="InterPro" id="IPR036291">
    <property type="entry name" value="NAD(P)-bd_dom_sf"/>
</dbReference>
<dbReference type="InterPro" id="IPR042104">
    <property type="entry name" value="PKS_dehydratase_sf"/>
</dbReference>
<dbReference type="InterPro" id="IPR020807">
    <property type="entry name" value="PKS_DH"/>
</dbReference>
<dbReference type="Pfam" id="PF07993">
    <property type="entry name" value="NAD_binding_4"/>
    <property type="match status" value="1"/>
</dbReference>
<feature type="domain" description="Carrier" evidence="12">
    <location>
        <begin position="3598"/>
        <end position="3679"/>
    </location>
</feature>
<dbReference type="GO" id="GO:0006633">
    <property type="term" value="P:fatty acid biosynthetic process"/>
    <property type="evidence" value="ECO:0007669"/>
    <property type="project" value="InterPro"/>
</dbReference>
<dbReference type="InterPro" id="IPR020845">
    <property type="entry name" value="AMP-binding_CS"/>
</dbReference>
<dbReference type="Pfam" id="PF14765">
    <property type="entry name" value="PS-DH"/>
    <property type="match status" value="1"/>
</dbReference>
<dbReference type="CDD" id="cd19532">
    <property type="entry name" value="C_PKS-NRPS"/>
    <property type="match status" value="1"/>
</dbReference>
<feature type="active site" description="Proton donor; for dehydratase activity" evidence="10">
    <location>
        <position position="1138"/>
    </location>
</feature>
<dbReference type="Gene3D" id="3.40.366.10">
    <property type="entry name" value="Malonyl-Coenzyme A Acyl Carrier Protein, domain 2"/>
    <property type="match status" value="1"/>
</dbReference>
<dbReference type="Gene3D" id="3.40.50.12780">
    <property type="entry name" value="N-terminal domain of ligase-like"/>
    <property type="match status" value="1"/>
</dbReference>
<dbReference type="PROSITE" id="PS00606">
    <property type="entry name" value="KS3_1"/>
    <property type="match status" value="1"/>
</dbReference>
<dbReference type="GO" id="GO:0008168">
    <property type="term" value="F:methyltransferase activity"/>
    <property type="evidence" value="ECO:0007669"/>
    <property type="project" value="UniProtKB-KW"/>
</dbReference>
<feature type="domain" description="PKS/mFAS DH" evidence="14">
    <location>
        <begin position="924"/>
        <end position="1230"/>
    </location>
</feature>
<dbReference type="Gene3D" id="3.30.559.10">
    <property type="entry name" value="Chloramphenicol acetyltransferase-like domain"/>
    <property type="match status" value="1"/>
</dbReference>
<dbReference type="CDD" id="cd05930">
    <property type="entry name" value="A_NRPS"/>
    <property type="match status" value="1"/>
</dbReference>
<feature type="region of interest" description="Disordered" evidence="11">
    <location>
        <begin position="2515"/>
        <end position="2567"/>
    </location>
</feature>
<evidence type="ECO:0000256" key="2">
    <source>
        <dbReference type="ARBA" id="ARBA00022553"/>
    </source>
</evidence>
<dbReference type="PROSITE" id="PS50075">
    <property type="entry name" value="CARRIER"/>
    <property type="match status" value="2"/>
</dbReference>
<comment type="similarity">
    <text evidence="9">In the C-terminal section; belongs to the NRP synthetase family.</text>
</comment>
<dbReference type="PANTHER" id="PTHR43775">
    <property type="entry name" value="FATTY ACID SYNTHASE"/>
    <property type="match status" value="1"/>
</dbReference>
<feature type="domain" description="Carrier" evidence="12">
    <location>
        <begin position="2422"/>
        <end position="2499"/>
    </location>
</feature>
<dbReference type="FunFam" id="3.40.47.10:FF:000019">
    <property type="entry name" value="Polyketide synthase type I"/>
    <property type="match status" value="1"/>
</dbReference>
<keyword evidence="4" id="KW-0489">Methyltransferase</keyword>
<dbReference type="InterPro" id="IPR006162">
    <property type="entry name" value="Ppantetheine_attach_site"/>
</dbReference>
<sequence length="4017" mass="439612">MPEKDCAEPIAIVGSACRFPGGASSHAALAALLKDPPDVAVDIPPERFDLTAYYHPDGNHHGSTNVRQSYLLDTQDLRRFDSMFFNISPNEADSMDPQQRLLLETVYEALESGGHRMEDLRGSDTAVYTGTMSADYVDTIMRDATAVPTYAATGTNRAIISNRVSYVFDWHGPSMTIDTACSSSLIAIHLAVRTLRAGESRVALGCGTQIILNPEQFILESKLNMLSPNGRSRMWDADADGYARGEGVAAVVLKRLSDAIADGDHIQCIIRETGTNQDGHSTGITVPSSEAQAALIRDTYKRAGLHPETNADDRPQFFEAHGTGTKAGDPKEAAAIHEVFGSKTQDDAEPLYVGSIKTVIGHLEGSAGIAGVLKASAMVQHGDIYPNLLLNRLNPDIAPFYKGVEIPKQCRSWPKLPDGIPRRVSINSFGFGGSNAHAIIEQWRGTSCDKETADSDKDLQAYSTYLERDLGTKIGNLAWTLQARKSELSHRITFSASSISQLKSKIDAKLQEATNNQAPNVGTKIRVGQSAPKIMAIFTGQGAQWPSMGAQLLKSSEFVRGRMQELEESLTTLHLDERPSWSLVEQILAEGEASRLSSAEIAQPLCTAIQIILVDLLLVAGVQVQVVVGHSSGEIAAAYTAGFISAQDAIRIAYYRGRVLQSARKGAMMAAAMSWEEANELTQLPVLHGRVAIAAHNSSASVTLSGDMDGIAQAKEMLDAEKKFARLLRVDKAYHSHHMVPCGEAYVNALRSCVDWPGDRSDDSCVWFSSVKPGSSPMSGDETLQAEYWRDNMTSPVLFAEAVRNAIAYDNEIGVILEIGPHPALKGPAIQNITEVRPTAPPYSGTLTRGASDVESLSDTLGFLWTHLGSRVLDFKAYGQLFSPPNGSPRLVVGLPTCQWDHGREHWSESRRSRRLNNRRRATHELLGVLAPESTAQEMRWANVLKQSEIPWLEGHKIQGQAVFPAAGYVAMALEASKELVPSNVPIQGFELSDLSIQKAIAFEELQDSAVETLVTLTKINKNNSGAEAFFSCYALSMDKANSEAELERIASCAVTVSLKTTQNERLSVASENDYRMSEVDSERFYTHLAELGYNYSGPFRTVRGMRRKYHAAMGLIPRIPFIDEPALSYVVHPSLLDMAFQLVMLAFAAPGDGGLWALHLPTSIQRIRVDAELCYMAPDENLILLAEATTDGGSTSISSHADLMSQDRQNCWIRVENVIIKPFAPATELDDRVMFTSTKLGVAEPDAHSIVQGVKPSCAEVEIAIACERIAYFYHRKWQSEGSDADWDSSPSSHPLRAWANDTVSRASTGNHPILKREWSNDSEQYIKALASKHWDYVDVRILTAVGENLKAAIRGEITIVEDMAAGDMLDEYNRNCIGMATHGPLLAKLAKQISFRYPRTKFVEIGAGTGSCTKPVVLAVHETMSSYTYTHISNLHLDQAAETFSKFSDKMAFKVLDIRKSPEPQGFQPQSYDVAIAVNLLHATASLGESLKHVRQLLRPGGYLLLFETTKNDSIRHSTIMAGLHSWWIGTEDGRFLQPAVPTETWHAVLGNSGFSGVDTKTPEIDSVTWPFSILVSQAVDERIQMLRQPLSTSSWSMLSTPSLRIQSLVVAGAGTKATLKISDELVEHLSSFCDDITVLKGLPTDEDALELNPLSCFINLVDLESPIFKDMTSERMRGLQNMYDCAKNVLWVTEGALDREPYHMSSIAFTRTIRREAEHIGVTQLDTTDKSEPNLSIYIAEHLVRFWVLGEWATYHDDADSQQPLWSNEPEMFLEGARLMVPRLLPESNQNNRINASRRVLRKQLLVSSSNNLALEYDSTALLYDLVESPIIRQKQRICADDRIINVRHSTLMALHVVTDTFLFLVSGVDSHSGDSVIGFSATNSLYTAPVASIRLPSQARIGVPTDVLIKNVVSQVIASSIIDSVIPGARILVSCSSDEAVFIQVLCERLANSGSSIILIANDQAVKCQVQNVTLIELTRQMSQHVIRRSLQLAQPTHFLDMSDVGQERETGKDRDLGRCIVKNLPAGCRLLRPDAFFQRQSRQVALGSKLELTSRLENGVLRAHLGANSSMTNRATIAAISLQDVRKRNLPVHATSLVDWAADTPVEATIRPVDTSLMFSGDKTYILVGLSGELGQSLCEFMVAHGAGCVCLTSRRPKVDERWLSSFQQTGAKVKILSMDVTDRVAVEKVIQDIRASCPPIAGVAHGAMVLSDVFFSQMTMDQMKAVLEPKILGAVNLDDVFGQDGLDFFVLFSSVVAIAGNQGQSNYSAANAYLGSLARQRRRRGLSASVFDIGRVGGLGYFESQSQELQRQIIRTGLPPVPESDLHKAFAETILVGYSRPEDQLGLPEVAVTVGIRCFTKGENLTGHWFTNPLYSHLIMEPTATEGHSSSGTGQISSKGMMRAGKRVLEARSPEEAAAALQESFAFKLQAVLQMSDRHLDPHSPLVELGIDSLVAVEIRSWFLKELKLDIPVLKIIGGASLLDVCNFALDKLSKAFITNVNDGEASAKITTPVSEPAPPATPVSPKDDTDLSSSAPPTENGDSFPRSPSPGLSSSRECAEDHEISRLGAAHDIPDCADKAAEQEEEEPIIQIQPTLPNRKIIKKVPISFAQSGYWFLQSLVDPQSSNVSLCYRVDGEVRANDLNKALRIVCARHEALRTTFVQSDDAAIPAQQCVLARSPVRLKCESISSALQASQRFHELKNQAFDLSSGELLQVLLLTLTPTSHFLIVHYHHILMDGVSLQVFLSELESAYQNQDLGPAPQQYPDFSVAQRQAVEQGALVKELRYWRGIFPDGTQPPILPLLPIAQRSTRESRTEFDNHEVLQILSPQLSEKIRLVSQSQHATPFNFYLAAFRVLLFRFTEAESLVIGMSDAARNHSDLSNSIGFFLNLLALKFESRPSQAFKDAIVEARTTSHAALEQSRLPFNVVLSALGLDRSSAHSPLFQAFIDYRQKNPRKQGWGGCQLSVEHWHVSNAAYDLVVDVTDDPDGAVVMLRAQKFLYDAAATELLLEAYIHLLQAFASDPDACVNEPSLFTEQSKNLSLQAGRGPMMTSTWPETLVHRIDQIALDYPEKVAVMDDFGALLSYSAMMQRVEALCVALTAADVGAGDHVLVFQQASVDWICCMLAIMRTGAVYVPTDTRHPVSRLSALANDCTPKAIMTDSSTASDVLRLGVTQAQHVNISAVSVRPSAPYLGGNRARPEAAAAILYTSGSTGKPKGILLSHGGLRNQVEVAMKTCGLGAERVLHQSAFTFDHSLDQTFIGLCDGGSVYVASDQAKTNPIALTDIIQQHGITYTMATPSEYLSWLKYGRESLRRASEWSYAFSGGEMLTNTIIQGLQHLNHDNLRFFNSYGPAETHISACKGEINYKETLTENNPVRISCGYTLPNYYIFIVDDQLRPQPLGVPGELCIGGASVGIGYLNNRELTDSQFLPNPFALAPDIAQGWTRMYRTGDVAHMNVDGEMVVRGRMAGDTQVKIRGMRVDLADIESSMMAAADGVLKAIVVTLRRENDAQFLVAHVVFQPTRPVDERDSFLSNLLKRLPLPQYMVPVAAIPMDELPLTSHGKLDRKAVMAIALPSHSGRSDSLPESELTETMIRLRGLWRDLIGVKIVNLGSGIGPSTSFFHVGGNSLLIIALMSRVRAEFGVALSLVELLNAGSLQEMADAVDTAATATAIDWNKETAPPDIPSFLSDIDSSDESSSCRAGKIIIVTGGTGFLGRHLVQALAENSRVARVHCVAVRERPQDETQDLVPYDKIEYHPGDLTAPLLGLDQNTFRTLASEADAILHLGASRSMWDSYHVLRATNVLSTRELIKMASPRRTPIHFVSTIAASATGDTSLAEPSPTPSSYSADGYVSTKWASERLLQRAWDELSVPSMTYRFLPGRSQAAAPPSLLNEIVRFANVARAVPDAATWTGLLYLTPVATVSYMMQDAILSDVTHWSATVMHHECDVTLPGDEILALVGPGSAQDGWETVPILKWIGMLKKSEFSYFLAAHSASVGEGLATNR</sequence>
<evidence type="ECO:0000256" key="7">
    <source>
        <dbReference type="ARBA" id="ARBA00023002"/>
    </source>
</evidence>
<comment type="caution">
    <text evidence="15">The sequence shown here is derived from an EMBL/GenBank/DDBJ whole genome shotgun (WGS) entry which is preliminary data.</text>
</comment>
<evidence type="ECO:0000313" key="16">
    <source>
        <dbReference type="Proteomes" id="UP000076744"/>
    </source>
</evidence>
<dbReference type="GO" id="GO:0009403">
    <property type="term" value="P:toxin biosynthetic process"/>
    <property type="evidence" value="ECO:0007669"/>
    <property type="project" value="UniProtKB-ARBA"/>
</dbReference>
<dbReference type="Gene3D" id="3.30.300.30">
    <property type="match status" value="1"/>
</dbReference>
<keyword evidence="1" id="KW-0596">Phosphopantetheine</keyword>
<dbReference type="InterPro" id="IPR013968">
    <property type="entry name" value="PKS_KR"/>
</dbReference>
<feature type="region of interest" description="N-terminal hotdog fold" evidence="10">
    <location>
        <begin position="924"/>
        <end position="1064"/>
    </location>
</feature>
<dbReference type="Pfam" id="PF08242">
    <property type="entry name" value="Methyltransf_12"/>
    <property type="match status" value="1"/>
</dbReference>
<protein>
    <submittedName>
        <fullName evidence="15">Beta-ketoacyl synthase</fullName>
    </submittedName>
</protein>
<keyword evidence="16" id="KW-1185">Reference proteome</keyword>
<dbReference type="InterPro" id="IPR001227">
    <property type="entry name" value="Ac_transferase_dom_sf"/>
</dbReference>
<dbReference type="Pfam" id="PF00550">
    <property type="entry name" value="PP-binding"/>
    <property type="match status" value="2"/>
</dbReference>
<dbReference type="Pfam" id="PF00109">
    <property type="entry name" value="ketoacyl-synt"/>
    <property type="match status" value="1"/>
</dbReference>
<dbReference type="Pfam" id="PF21089">
    <property type="entry name" value="PKS_DH_N"/>
    <property type="match status" value="1"/>
</dbReference>
<dbReference type="InterPro" id="IPR036736">
    <property type="entry name" value="ACP-like_sf"/>
</dbReference>
<feature type="compositionally biased region" description="Polar residues" evidence="11">
    <location>
        <begin position="2538"/>
        <end position="2548"/>
    </location>
</feature>